<reference evidence="2 3" key="1">
    <citation type="submission" date="2024-07" db="EMBL/GenBank/DDBJ databases">
        <title>Uliginosibacterium paludis KCTC:42655.</title>
        <authorList>
            <person name="Kim M.K."/>
        </authorList>
    </citation>
    <scope>NUCLEOTIDE SEQUENCE [LARGE SCALE GENOMIC DNA]</scope>
    <source>
        <strain evidence="2 3">KCTC 42655</strain>
    </source>
</reference>
<dbReference type="InterPro" id="IPR013320">
    <property type="entry name" value="ConA-like_dom_sf"/>
</dbReference>
<dbReference type="Proteomes" id="UP001548590">
    <property type="component" value="Unassembled WGS sequence"/>
</dbReference>
<protein>
    <submittedName>
        <fullName evidence="2">DUF6701 domain-containing protein</fullName>
    </submittedName>
</protein>
<dbReference type="InterPro" id="IPR046524">
    <property type="entry name" value="DUF6701"/>
</dbReference>
<name>A0ABV2CVS0_9RHOO</name>
<comment type="caution">
    <text evidence="2">The sequence shown here is derived from an EMBL/GenBank/DDBJ whole genome shotgun (WGS) entry which is preliminary data.</text>
</comment>
<proteinExistence type="predicted"/>
<evidence type="ECO:0000259" key="1">
    <source>
        <dbReference type="Pfam" id="PF20419"/>
    </source>
</evidence>
<dbReference type="RefSeq" id="WP_345922998.1">
    <property type="nucleotide sequence ID" value="NZ_JBDIVF010000001.1"/>
</dbReference>
<feature type="domain" description="DUF6701" evidence="1">
    <location>
        <begin position="382"/>
        <end position="984"/>
    </location>
</feature>
<evidence type="ECO:0000313" key="3">
    <source>
        <dbReference type="Proteomes" id="UP001548590"/>
    </source>
</evidence>
<dbReference type="EMBL" id="JBEWLZ010000019">
    <property type="protein sequence ID" value="MET1492026.1"/>
    <property type="molecule type" value="Genomic_DNA"/>
</dbReference>
<keyword evidence="3" id="KW-1185">Reference proteome</keyword>
<organism evidence="2 3">
    <name type="scientific">Uliginosibacterium paludis</name>
    <dbReference type="NCBI Taxonomy" id="1615952"/>
    <lineage>
        <taxon>Bacteria</taxon>
        <taxon>Pseudomonadati</taxon>
        <taxon>Pseudomonadota</taxon>
        <taxon>Betaproteobacteria</taxon>
        <taxon>Rhodocyclales</taxon>
        <taxon>Zoogloeaceae</taxon>
        <taxon>Uliginosibacterium</taxon>
    </lineage>
</organism>
<sequence>MSRTAAQIGATFIIKAAPAPTLTCVSDNFNRSSGIGTDWVATKVSGSFTPSIVSNRLRLTEQNTQQSTAVSFQRLFPGAGNYLQFTFKYYAYKSNGSTTNPADGIAVILSDASYTPQPGGFGGSLGYSPKASSSLAGFAGGWLGLGLDEFGNFSNRNDSGPCSPGLTCATSRVMQSVSVRGSSPNYYWIRGTGSLATTDSSTAAVSNSTGHLYRVTVDSRSSGKAMLTVERDTSGTGNSYATIIPSTDLLTYSGQASIPDNFILSLTGSTGDYTNIHEIDDLNVCAQSMNPMADQIDHFRLAVTDTPLTCTPANVQVTACMDATCSKTYSGSITATLTPTGWVGGDTRSFNSGDKLSLSKTTAGSYTLGVSGSTPTVKPFSSTLCSIAGSAYSSNCSLSFSDAGLLYTVPAQTSGVDSADITITAAKTDDVTKACVPAFTGTRAVKFWSSYVSPASGTMALAVNGTNVATSSSGTSLNLTFDANAQAKLKVNYPDAGQISLNARYDGSTATADSGLVMTGSSTFAVKPYALCVDSSASGWAACSATPAAMADPAACAKWAVAGSAFNLRVTGKAATSGQTDACKMNTTPNYIQSGIVLSSTVIAPSGGQNGDLSVKTTNITSGGTATVSTTLSEVGMFTLSATPPASAYFGLTVPAGSNRFGRFVPAGFNVSGTLTNRYQQSCSVAPSYTYLGEALKMVPSISAVNLAGGITQNYMGNYARLALSPVSGAGANGLAFGAQSGTTLLNSRLSATCVTCGSFANGSATASVALTVGRDASGAVDGPFSNAQIGLSLTDPDGVTVLNPDYRWSLSGSPDAKLLGSTVLNFGRMRVENAYGTSLVSLPVPAYVQIWNGTSFVKQTDDSCTKLVVPATISMNTGTTTALFCGGGVGLYGTLNGVAATMNAQVAGQSVALASGDARLVLGKPASGSSGYVDLVLNVPDYLKYNWDSASACSGVAPHDDNPRARIRFGARRNSSVIYQREVF</sequence>
<evidence type="ECO:0000313" key="2">
    <source>
        <dbReference type="EMBL" id="MET1492026.1"/>
    </source>
</evidence>
<gene>
    <name evidence="2" type="ORF">ABVT11_19455</name>
</gene>
<accession>A0ABV2CVS0</accession>
<dbReference type="SUPFAM" id="SSF49899">
    <property type="entry name" value="Concanavalin A-like lectins/glucanases"/>
    <property type="match status" value="1"/>
</dbReference>
<dbReference type="Pfam" id="PF20419">
    <property type="entry name" value="DUF6701"/>
    <property type="match status" value="1"/>
</dbReference>
<dbReference type="Gene3D" id="2.60.120.200">
    <property type="match status" value="1"/>
</dbReference>